<dbReference type="EMBL" id="CAADRM010000144">
    <property type="protein sequence ID" value="VFU18123.1"/>
    <property type="molecule type" value="Genomic_DNA"/>
</dbReference>
<evidence type="ECO:0000313" key="1">
    <source>
        <dbReference type="EMBL" id="VFU18123.1"/>
    </source>
</evidence>
<dbReference type="AlphaFoldDB" id="A0A485M486"/>
<name>A0A485M486_9ZZZZ</name>
<gene>
    <name evidence="1" type="ORF">SCFA_770017</name>
</gene>
<organism evidence="1">
    <name type="scientific">anaerobic digester metagenome</name>
    <dbReference type="NCBI Taxonomy" id="1263854"/>
    <lineage>
        <taxon>unclassified sequences</taxon>
        <taxon>metagenomes</taxon>
        <taxon>ecological metagenomes</taxon>
    </lineage>
</organism>
<reference evidence="1" key="1">
    <citation type="submission" date="2019-03" db="EMBL/GenBank/DDBJ databases">
        <authorList>
            <person name="Hao L."/>
        </authorList>
    </citation>
    <scope>NUCLEOTIDE SEQUENCE</scope>
</reference>
<sequence length="73" mass="7910">MFSESDRPSPPLLLCLVGGNRILIDECPGHGMWFDHGELTGVLKEACANNRGQDLAESLVRLLDEVFVPGSGE</sequence>
<protein>
    <submittedName>
        <fullName evidence="1">Uncharacterized protein</fullName>
    </submittedName>
</protein>
<proteinExistence type="predicted"/>
<accession>A0A485M486</accession>